<feature type="transmembrane region" description="Helical" evidence="5">
    <location>
        <begin position="40"/>
        <end position="63"/>
    </location>
</feature>
<evidence type="ECO:0000256" key="5">
    <source>
        <dbReference type="SAM" id="Phobius"/>
    </source>
</evidence>
<dbReference type="GO" id="GO:0004671">
    <property type="term" value="F:protein C-terminal S-isoprenylcysteine carboxyl O-methyltransferase activity"/>
    <property type="evidence" value="ECO:0007669"/>
    <property type="project" value="InterPro"/>
</dbReference>
<reference evidence="6" key="1">
    <citation type="journal article" date="2015" name="Nature">
        <title>Complex archaea that bridge the gap between prokaryotes and eukaryotes.</title>
        <authorList>
            <person name="Spang A."/>
            <person name="Saw J.H."/>
            <person name="Jorgensen S.L."/>
            <person name="Zaremba-Niedzwiedzka K."/>
            <person name="Martijn J."/>
            <person name="Lind A.E."/>
            <person name="van Eijk R."/>
            <person name="Schleper C."/>
            <person name="Guy L."/>
            <person name="Ettema T.J."/>
        </authorList>
    </citation>
    <scope>NUCLEOTIDE SEQUENCE</scope>
</reference>
<evidence type="ECO:0008006" key="7">
    <source>
        <dbReference type="Google" id="ProtNLM"/>
    </source>
</evidence>
<name>A0A0F9FVF9_9ZZZZ</name>
<keyword evidence="4 5" id="KW-0472">Membrane</keyword>
<dbReference type="AlphaFoldDB" id="A0A0F9FVF9"/>
<evidence type="ECO:0000256" key="4">
    <source>
        <dbReference type="ARBA" id="ARBA00023136"/>
    </source>
</evidence>
<feature type="transmembrane region" description="Helical" evidence="5">
    <location>
        <begin position="6"/>
        <end position="28"/>
    </location>
</feature>
<gene>
    <name evidence="6" type="ORF">LCGC14_2258400</name>
</gene>
<sequence length="218" mass="25118">MNDLPAYGHWQLVVFNSLLILFFAFSFFKPKSRRDWRTFGTFSAFVVALFTEMYGFPLTIYLLSGWLSNRFPDIEWFSHDASHLLQTILGWQGNAHIGPLHLVSTVAIVGGLFLLGAAWKVLYKAQKNGEIAATGPYYRIRHPQYTAFMAIMIGFLLQWPTLPTVIMFPFLVLTYVRLARREEQESLAVFGDHYARYLEHTPRFVPKLFAYSIPAGRI</sequence>
<comment type="caution">
    <text evidence="6">The sequence shown here is derived from an EMBL/GenBank/DDBJ whole genome shotgun (WGS) entry which is preliminary data.</text>
</comment>
<evidence type="ECO:0000256" key="2">
    <source>
        <dbReference type="ARBA" id="ARBA00022692"/>
    </source>
</evidence>
<evidence type="ECO:0000313" key="6">
    <source>
        <dbReference type="EMBL" id="KKL55137.1"/>
    </source>
</evidence>
<dbReference type="EMBL" id="LAZR01030949">
    <property type="protein sequence ID" value="KKL55137.1"/>
    <property type="molecule type" value="Genomic_DNA"/>
</dbReference>
<dbReference type="GO" id="GO:0016020">
    <property type="term" value="C:membrane"/>
    <property type="evidence" value="ECO:0007669"/>
    <property type="project" value="UniProtKB-SubCell"/>
</dbReference>
<feature type="transmembrane region" description="Helical" evidence="5">
    <location>
        <begin position="100"/>
        <end position="119"/>
    </location>
</feature>
<evidence type="ECO:0000256" key="3">
    <source>
        <dbReference type="ARBA" id="ARBA00022989"/>
    </source>
</evidence>
<keyword evidence="2 5" id="KW-0812">Transmembrane</keyword>
<evidence type="ECO:0000256" key="1">
    <source>
        <dbReference type="ARBA" id="ARBA00004141"/>
    </source>
</evidence>
<dbReference type="Pfam" id="PF04140">
    <property type="entry name" value="ICMT"/>
    <property type="match status" value="1"/>
</dbReference>
<dbReference type="InterPro" id="IPR007269">
    <property type="entry name" value="ICMT_MeTrfase"/>
</dbReference>
<accession>A0A0F9FVF9</accession>
<protein>
    <recommendedName>
        <fullName evidence="7">Isoprenylcysteine carboxyl methyltransferase</fullName>
    </recommendedName>
</protein>
<comment type="subcellular location">
    <subcellularLocation>
        <location evidence="1">Membrane</location>
        <topology evidence="1">Multi-pass membrane protein</topology>
    </subcellularLocation>
</comment>
<organism evidence="6">
    <name type="scientific">marine sediment metagenome</name>
    <dbReference type="NCBI Taxonomy" id="412755"/>
    <lineage>
        <taxon>unclassified sequences</taxon>
        <taxon>metagenomes</taxon>
        <taxon>ecological metagenomes</taxon>
    </lineage>
</organism>
<keyword evidence="3 5" id="KW-1133">Transmembrane helix</keyword>
<dbReference type="Gene3D" id="1.20.120.1630">
    <property type="match status" value="1"/>
</dbReference>
<proteinExistence type="predicted"/>
<feature type="transmembrane region" description="Helical" evidence="5">
    <location>
        <begin position="147"/>
        <end position="176"/>
    </location>
</feature>